<feature type="compositionally biased region" description="Basic and acidic residues" evidence="1">
    <location>
        <begin position="1"/>
        <end position="11"/>
    </location>
</feature>
<accession>A0A8S3FE17</accession>
<dbReference type="EMBL" id="CAJOBI010258602">
    <property type="protein sequence ID" value="CAF5117923.1"/>
    <property type="molecule type" value="Genomic_DNA"/>
</dbReference>
<reference evidence="2" key="1">
    <citation type="submission" date="2021-02" db="EMBL/GenBank/DDBJ databases">
        <authorList>
            <person name="Nowell W R."/>
        </authorList>
    </citation>
    <scope>NUCLEOTIDE SEQUENCE</scope>
</reference>
<dbReference type="Proteomes" id="UP000676336">
    <property type="component" value="Unassembled WGS sequence"/>
</dbReference>
<sequence length="20" mass="2371">MYKNVHCHEQRNTTTRAPSP</sequence>
<comment type="caution">
    <text evidence="2">The sequence shown here is derived from an EMBL/GenBank/DDBJ whole genome shotgun (WGS) entry which is preliminary data.</text>
</comment>
<feature type="region of interest" description="Disordered" evidence="1">
    <location>
        <begin position="1"/>
        <end position="20"/>
    </location>
</feature>
<evidence type="ECO:0000313" key="2">
    <source>
        <dbReference type="EMBL" id="CAF5117923.1"/>
    </source>
</evidence>
<organism evidence="2 3">
    <name type="scientific">Rotaria magnacalcarata</name>
    <dbReference type="NCBI Taxonomy" id="392030"/>
    <lineage>
        <taxon>Eukaryota</taxon>
        <taxon>Metazoa</taxon>
        <taxon>Spiralia</taxon>
        <taxon>Gnathifera</taxon>
        <taxon>Rotifera</taxon>
        <taxon>Eurotatoria</taxon>
        <taxon>Bdelloidea</taxon>
        <taxon>Philodinida</taxon>
        <taxon>Philodinidae</taxon>
        <taxon>Rotaria</taxon>
    </lineage>
</organism>
<protein>
    <submittedName>
        <fullName evidence="2">Uncharacterized protein</fullName>
    </submittedName>
</protein>
<proteinExistence type="predicted"/>
<gene>
    <name evidence="2" type="ORF">SMN809_LOCUS62383</name>
</gene>
<evidence type="ECO:0000313" key="3">
    <source>
        <dbReference type="Proteomes" id="UP000676336"/>
    </source>
</evidence>
<feature type="non-terminal residue" evidence="2">
    <location>
        <position position="20"/>
    </location>
</feature>
<evidence type="ECO:0000256" key="1">
    <source>
        <dbReference type="SAM" id="MobiDB-lite"/>
    </source>
</evidence>
<name>A0A8S3FE17_9BILA</name>
<dbReference type="AlphaFoldDB" id="A0A8S3FE17"/>